<gene>
    <name evidence="1" type="ORF">ECRASSUSDP1_LOCUS7096</name>
</gene>
<reference evidence="1" key="1">
    <citation type="submission" date="2023-07" db="EMBL/GenBank/DDBJ databases">
        <authorList>
            <consortium name="AG Swart"/>
            <person name="Singh M."/>
            <person name="Singh A."/>
            <person name="Seah K."/>
            <person name="Emmerich C."/>
        </authorList>
    </citation>
    <scope>NUCLEOTIDE SEQUENCE</scope>
    <source>
        <strain evidence="1">DP1</strain>
    </source>
</reference>
<dbReference type="SUPFAM" id="SSF48371">
    <property type="entry name" value="ARM repeat"/>
    <property type="match status" value="1"/>
</dbReference>
<proteinExistence type="predicted"/>
<sequence>METEFSKQRKDFLSCKMKVTIQEASNEFLSNLRRKKRQILFKNQRKYLWSCEENSMEDLIESKDLDVKKCDILDIMLYSDKEDQIICAVKLLNSVIAQDDEESEEFIDVIYSDKFGELPLINKISELLYSKDIRIVEQTALLLITLIRKKSLILTFENIEEAIQHLYHFRDGSQTLKITLTQNNLTKISLGLKILLEILILSINHLESSSLPLTESNLPYITLKSTLSHLLPMSQILTTQKQSKSTLTGIQTLSSILCNISIISLTPLTSACCSEFIPLVIDLLFKQCNVIEETGHLLKANLLTYLVNHAEYTSEMLSYTTSPTSPTPTLLSNLLPLLTSSSPLITDLTVQLFLTLLPSCSPTDLLEPLWTAIISSLKKEHPLFLQSMTANAIQLIELGLAGPAQVVQVMKKVVAQEEIEAGKGQQTVESKSVLKCFGNWCRNEEWYRAMEEEGIVDEVMEEVSEGLEGEEGEERVLDVLKVLDGVFGVDEERLKIFKEGDGEKRLEKLFDVYKDEDVRSVLISLAGKYFS</sequence>
<protein>
    <submittedName>
        <fullName evidence="1">Uncharacterized protein</fullName>
    </submittedName>
</protein>
<dbReference type="AlphaFoldDB" id="A0AAD1UFQ1"/>
<dbReference type="EMBL" id="CAMPGE010006900">
    <property type="protein sequence ID" value="CAI2365812.1"/>
    <property type="molecule type" value="Genomic_DNA"/>
</dbReference>
<evidence type="ECO:0000313" key="2">
    <source>
        <dbReference type="Proteomes" id="UP001295684"/>
    </source>
</evidence>
<keyword evidence="2" id="KW-1185">Reference proteome</keyword>
<comment type="caution">
    <text evidence="1">The sequence shown here is derived from an EMBL/GenBank/DDBJ whole genome shotgun (WGS) entry which is preliminary data.</text>
</comment>
<name>A0AAD1UFQ1_EUPCR</name>
<accession>A0AAD1UFQ1</accession>
<dbReference type="Proteomes" id="UP001295684">
    <property type="component" value="Unassembled WGS sequence"/>
</dbReference>
<evidence type="ECO:0000313" key="1">
    <source>
        <dbReference type="EMBL" id="CAI2365812.1"/>
    </source>
</evidence>
<dbReference type="InterPro" id="IPR016024">
    <property type="entry name" value="ARM-type_fold"/>
</dbReference>
<organism evidence="1 2">
    <name type="scientific">Euplotes crassus</name>
    <dbReference type="NCBI Taxonomy" id="5936"/>
    <lineage>
        <taxon>Eukaryota</taxon>
        <taxon>Sar</taxon>
        <taxon>Alveolata</taxon>
        <taxon>Ciliophora</taxon>
        <taxon>Intramacronucleata</taxon>
        <taxon>Spirotrichea</taxon>
        <taxon>Hypotrichia</taxon>
        <taxon>Euplotida</taxon>
        <taxon>Euplotidae</taxon>
        <taxon>Moneuplotes</taxon>
    </lineage>
</organism>